<evidence type="ECO:0000256" key="8">
    <source>
        <dbReference type="ARBA" id="ARBA00023315"/>
    </source>
</evidence>
<evidence type="ECO:0000313" key="13">
    <source>
        <dbReference type="Proteomes" id="UP000274822"/>
    </source>
</evidence>
<protein>
    <recommendedName>
        <fullName evidence="10">Palmitoyltransferase</fullName>
        <ecNumber evidence="10">2.3.1.225</ecNumber>
    </recommendedName>
</protein>
<dbReference type="EMBL" id="RBNJ01002724">
    <property type="protein sequence ID" value="RUS31666.1"/>
    <property type="molecule type" value="Genomic_DNA"/>
</dbReference>
<keyword evidence="13" id="KW-1185">Reference proteome</keyword>
<keyword evidence="8 10" id="KW-0012">Acyltransferase</keyword>
<dbReference type="GO" id="GO:0016020">
    <property type="term" value="C:membrane"/>
    <property type="evidence" value="ECO:0007669"/>
    <property type="project" value="UniProtKB-SubCell"/>
</dbReference>
<evidence type="ECO:0000256" key="5">
    <source>
        <dbReference type="ARBA" id="ARBA00023136"/>
    </source>
</evidence>
<dbReference type="EC" id="2.3.1.225" evidence="10"/>
<evidence type="ECO:0000256" key="1">
    <source>
        <dbReference type="ARBA" id="ARBA00004141"/>
    </source>
</evidence>
<feature type="transmembrane region" description="Helical" evidence="10">
    <location>
        <begin position="43"/>
        <end position="64"/>
    </location>
</feature>
<evidence type="ECO:0000256" key="3">
    <source>
        <dbReference type="ARBA" id="ARBA00022692"/>
    </source>
</evidence>
<evidence type="ECO:0000256" key="10">
    <source>
        <dbReference type="RuleBase" id="RU079119"/>
    </source>
</evidence>
<keyword evidence="4 10" id="KW-1133">Transmembrane helix</keyword>
<dbReference type="Proteomes" id="UP000274822">
    <property type="component" value="Unassembled WGS sequence"/>
</dbReference>
<dbReference type="GO" id="GO:0019706">
    <property type="term" value="F:protein-cysteine S-palmitoyltransferase activity"/>
    <property type="evidence" value="ECO:0007669"/>
    <property type="project" value="UniProtKB-EC"/>
</dbReference>
<reference evidence="12 13" key="1">
    <citation type="journal article" date="2018" name="New Phytol.">
        <title>Phylogenomics of Endogonaceae and evolution of mycorrhizas within Mucoromycota.</title>
        <authorList>
            <person name="Chang Y."/>
            <person name="Desiro A."/>
            <person name="Na H."/>
            <person name="Sandor L."/>
            <person name="Lipzen A."/>
            <person name="Clum A."/>
            <person name="Barry K."/>
            <person name="Grigoriev I.V."/>
            <person name="Martin F.M."/>
            <person name="Stajich J.E."/>
            <person name="Smith M.E."/>
            <person name="Bonito G."/>
            <person name="Spatafora J.W."/>
        </authorList>
    </citation>
    <scope>NUCLEOTIDE SEQUENCE [LARGE SCALE GENOMIC DNA]</scope>
    <source>
        <strain evidence="12 13">AD002</strain>
    </source>
</reference>
<feature type="transmembrane region" description="Helical" evidence="10">
    <location>
        <begin position="18"/>
        <end position="36"/>
    </location>
</feature>
<sequence>VNCACESSLPKPALQPSTAASGLFPVVIDILMPLFSSTCFGKWSGIVPAAIIVVLTAFTYFVYVARLCVTLTKLGAMIQAIIYLVLYHIILIMLLLSYIRVFVRKPGGINKASLTAHLTTPTTSLTFADTQNAAISSISPPLDIDTPNSDTPNSAISIPLAISISSAPDPTRSPILDSAPQLPNEAVVDYHPITATRDGGLRWCIVCQVVKPDRTHHCHICGECVLKMDQ</sequence>
<dbReference type="PANTHER" id="PTHR12246">
    <property type="entry name" value="PALMITOYLTRANSFERASE ZDHHC16"/>
    <property type="match status" value="1"/>
</dbReference>
<evidence type="ECO:0000256" key="6">
    <source>
        <dbReference type="ARBA" id="ARBA00023139"/>
    </source>
</evidence>
<keyword evidence="3 10" id="KW-0812">Transmembrane</keyword>
<feature type="domain" description="Palmitoyltransferase DHHC" evidence="11">
    <location>
        <begin position="201"/>
        <end position="229"/>
    </location>
</feature>
<feature type="non-terminal residue" evidence="12">
    <location>
        <position position="1"/>
    </location>
</feature>
<keyword evidence="6" id="KW-0564">Palmitate</keyword>
<comment type="domain">
    <text evidence="10">The DHHC domain is required for palmitoyltransferase activity.</text>
</comment>
<accession>A0A433QPG1</accession>
<comment type="similarity">
    <text evidence="10">Belongs to the DHHC palmitoyltransferase family.</text>
</comment>
<dbReference type="InterPro" id="IPR039859">
    <property type="entry name" value="PFA4/ZDH16/20/ERF2-like"/>
</dbReference>
<gene>
    <name evidence="12" type="ORF">BC938DRAFT_477344</name>
</gene>
<evidence type="ECO:0000256" key="9">
    <source>
        <dbReference type="ARBA" id="ARBA00048048"/>
    </source>
</evidence>
<organism evidence="12 13">
    <name type="scientific">Jimgerdemannia flammicorona</name>
    <dbReference type="NCBI Taxonomy" id="994334"/>
    <lineage>
        <taxon>Eukaryota</taxon>
        <taxon>Fungi</taxon>
        <taxon>Fungi incertae sedis</taxon>
        <taxon>Mucoromycota</taxon>
        <taxon>Mucoromycotina</taxon>
        <taxon>Endogonomycetes</taxon>
        <taxon>Endogonales</taxon>
        <taxon>Endogonaceae</taxon>
        <taxon>Jimgerdemannia</taxon>
    </lineage>
</organism>
<dbReference type="AlphaFoldDB" id="A0A433QPG1"/>
<comment type="subcellular location">
    <subcellularLocation>
        <location evidence="1">Membrane</location>
        <topology evidence="1">Multi-pass membrane protein</topology>
    </subcellularLocation>
</comment>
<evidence type="ECO:0000259" key="11">
    <source>
        <dbReference type="Pfam" id="PF01529"/>
    </source>
</evidence>
<feature type="transmembrane region" description="Helical" evidence="10">
    <location>
        <begin position="76"/>
        <end position="99"/>
    </location>
</feature>
<keyword evidence="7" id="KW-0449">Lipoprotein</keyword>
<keyword evidence="2 10" id="KW-0808">Transferase</keyword>
<proteinExistence type="inferred from homology"/>
<evidence type="ECO:0000256" key="2">
    <source>
        <dbReference type="ARBA" id="ARBA00022679"/>
    </source>
</evidence>
<name>A0A433QPG1_9FUNG</name>
<evidence type="ECO:0000313" key="12">
    <source>
        <dbReference type="EMBL" id="RUS31666.1"/>
    </source>
</evidence>
<evidence type="ECO:0000256" key="7">
    <source>
        <dbReference type="ARBA" id="ARBA00023288"/>
    </source>
</evidence>
<comment type="catalytic activity">
    <reaction evidence="9 10">
        <text>L-cysteinyl-[protein] + hexadecanoyl-CoA = S-hexadecanoyl-L-cysteinyl-[protein] + CoA</text>
        <dbReference type="Rhea" id="RHEA:36683"/>
        <dbReference type="Rhea" id="RHEA-COMP:10131"/>
        <dbReference type="Rhea" id="RHEA-COMP:11032"/>
        <dbReference type="ChEBI" id="CHEBI:29950"/>
        <dbReference type="ChEBI" id="CHEBI:57287"/>
        <dbReference type="ChEBI" id="CHEBI:57379"/>
        <dbReference type="ChEBI" id="CHEBI:74151"/>
        <dbReference type="EC" id="2.3.1.225"/>
    </reaction>
</comment>
<keyword evidence="5 10" id="KW-0472">Membrane</keyword>
<dbReference type="Pfam" id="PF01529">
    <property type="entry name" value="DHHC"/>
    <property type="match status" value="1"/>
</dbReference>
<dbReference type="PROSITE" id="PS50216">
    <property type="entry name" value="DHHC"/>
    <property type="match status" value="1"/>
</dbReference>
<comment type="caution">
    <text evidence="12">The sequence shown here is derived from an EMBL/GenBank/DDBJ whole genome shotgun (WGS) entry which is preliminary data.</text>
</comment>
<dbReference type="InterPro" id="IPR001594">
    <property type="entry name" value="Palmitoyltrfase_DHHC"/>
</dbReference>
<evidence type="ECO:0000256" key="4">
    <source>
        <dbReference type="ARBA" id="ARBA00022989"/>
    </source>
</evidence>